<organism evidence="4 5">
    <name type="scientific">Actinoplanes friuliensis DSM 7358</name>
    <dbReference type="NCBI Taxonomy" id="1246995"/>
    <lineage>
        <taxon>Bacteria</taxon>
        <taxon>Bacillati</taxon>
        <taxon>Actinomycetota</taxon>
        <taxon>Actinomycetes</taxon>
        <taxon>Micromonosporales</taxon>
        <taxon>Micromonosporaceae</taxon>
        <taxon>Actinoplanes</taxon>
    </lineage>
</organism>
<keyword evidence="5" id="KW-1185">Reference proteome</keyword>
<keyword evidence="1" id="KW-0597">Phosphoprotein</keyword>
<proteinExistence type="predicted"/>
<gene>
    <name evidence="4" type="ORF">AFR_06030</name>
</gene>
<dbReference type="PANTHER" id="PTHR44591:SF3">
    <property type="entry name" value="RESPONSE REGULATORY DOMAIN-CONTAINING PROTEIN"/>
    <property type="match status" value="1"/>
</dbReference>
<sequence length="124" mass="13872">MADILVAENVLDLQDVLRRLFQRARHEVRVTGNGTDTLEQALEQAPDLLVMNPALPEIDGLEVCRRLRADLRTRDVPILILSVHQYPAEKDAARQAGADEYLGKPFHPAELLSRARVLLARNTG</sequence>
<dbReference type="SUPFAM" id="SSF52172">
    <property type="entry name" value="CheY-like"/>
    <property type="match status" value="1"/>
</dbReference>
<dbReference type="PROSITE" id="PS50110">
    <property type="entry name" value="RESPONSE_REGULATORY"/>
    <property type="match status" value="1"/>
</dbReference>
<protein>
    <submittedName>
        <fullName evidence="4">Response regulator</fullName>
    </submittedName>
</protein>
<dbReference type="eggNOG" id="COG0745">
    <property type="taxonomic scope" value="Bacteria"/>
</dbReference>
<name>U5VUT1_9ACTN</name>
<dbReference type="RefSeq" id="WP_023359026.1">
    <property type="nucleotide sequence ID" value="NC_022657.1"/>
</dbReference>
<dbReference type="STRING" id="1246995.AFR_06030"/>
<dbReference type="Proteomes" id="UP000017746">
    <property type="component" value="Chromosome"/>
</dbReference>
<comment type="caution">
    <text evidence="2">Lacks conserved residue(s) required for the propagation of feature annotation.</text>
</comment>
<evidence type="ECO:0000256" key="2">
    <source>
        <dbReference type="PROSITE-ProRule" id="PRU00169"/>
    </source>
</evidence>
<evidence type="ECO:0000313" key="5">
    <source>
        <dbReference type="Proteomes" id="UP000017746"/>
    </source>
</evidence>
<dbReference type="PATRIC" id="fig|1246995.3.peg.1225"/>
<dbReference type="AlphaFoldDB" id="U5VUT1"/>
<reference evidence="4 5" key="1">
    <citation type="journal article" date="2014" name="J. Biotechnol.">
        <title>Complete genome sequence of the actinobacterium Actinoplanes friuliensis HAG 010964, producer of the lipopeptide antibiotic friulimycin.</title>
        <authorList>
            <person name="Ruckert C."/>
            <person name="Szczepanowski R."/>
            <person name="Albersmeier A."/>
            <person name="Goesmann A."/>
            <person name="Fischer N."/>
            <person name="Steinkamper A."/>
            <person name="Puhler A."/>
            <person name="Biener R."/>
            <person name="Schwartz D."/>
            <person name="Kalinowski J."/>
        </authorList>
    </citation>
    <scope>NUCLEOTIDE SEQUENCE [LARGE SCALE GENOMIC DNA]</scope>
    <source>
        <strain evidence="4 5">DSM 7358</strain>
    </source>
</reference>
<dbReference type="Gene3D" id="3.40.50.2300">
    <property type="match status" value="1"/>
</dbReference>
<dbReference type="EMBL" id="CP006272">
    <property type="protein sequence ID" value="AGZ39495.1"/>
    <property type="molecule type" value="Genomic_DNA"/>
</dbReference>
<dbReference type="InterPro" id="IPR050595">
    <property type="entry name" value="Bact_response_regulator"/>
</dbReference>
<dbReference type="SMART" id="SM00448">
    <property type="entry name" value="REC"/>
    <property type="match status" value="1"/>
</dbReference>
<evidence type="ECO:0000313" key="4">
    <source>
        <dbReference type="EMBL" id="AGZ39495.1"/>
    </source>
</evidence>
<evidence type="ECO:0000259" key="3">
    <source>
        <dbReference type="PROSITE" id="PS50110"/>
    </source>
</evidence>
<dbReference type="HOGENOM" id="CLU_000445_69_17_11"/>
<dbReference type="GO" id="GO:0000160">
    <property type="term" value="P:phosphorelay signal transduction system"/>
    <property type="evidence" value="ECO:0007669"/>
    <property type="project" value="InterPro"/>
</dbReference>
<dbReference type="Pfam" id="PF00072">
    <property type="entry name" value="Response_reg"/>
    <property type="match status" value="1"/>
</dbReference>
<dbReference type="InterPro" id="IPR001789">
    <property type="entry name" value="Sig_transdc_resp-reg_receiver"/>
</dbReference>
<evidence type="ECO:0000256" key="1">
    <source>
        <dbReference type="ARBA" id="ARBA00022553"/>
    </source>
</evidence>
<dbReference type="InterPro" id="IPR011006">
    <property type="entry name" value="CheY-like_superfamily"/>
</dbReference>
<dbReference type="OrthoDB" id="3197131at2"/>
<accession>U5VUT1</accession>
<dbReference type="PANTHER" id="PTHR44591">
    <property type="entry name" value="STRESS RESPONSE REGULATOR PROTEIN 1"/>
    <property type="match status" value="1"/>
</dbReference>
<feature type="domain" description="Response regulatory" evidence="3">
    <location>
        <begin position="3"/>
        <end position="119"/>
    </location>
</feature>
<dbReference type="KEGG" id="afs:AFR_06030"/>